<dbReference type="InterPro" id="IPR001734">
    <property type="entry name" value="Na/solute_symporter"/>
</dbReference>
<feature type="transmembrane region" description="Helical" evidence="8">
    <location>
        <begin position="368"/>
        <end position="389"/>
    </location>
</feature>
<dbReference type="NCBIfam" id="TIGR00813">
    <property type="entry name" value="sss"/>
    <property type="match status" value="1"/>
</dbReference>
<dbReference type="Pfam" id="PF00474">
    <property type="entry name" value="SSF"/>
    <property type="match status" value="1"/>
</dbReference>
<name>A0AAE0L616_9CHLO</name>
<feature type="transmembrane region" description="Helical" evidence="8">
    <location>
        <begin position="12"/>
        <end position="32"/>
    </location>
</feature>
<evidence type="ECO:0000256" key="7">
    <source>
        <dbReference type="SAM" id="MobiDB-lite"/>
    </source>
</evidence>
<feature type="transmembrane region" description="Helical" evidence="8">
    <location>
        <begin position="307"/>
        <end position="327"/>
    </location>
</feature>
<feature type="transmembrane region" description="Helical" evidence="8">
    <location>
        <begin position="577"/>
        <end position="598"/>
    </location>
</feature>
<evidence type="ECO:0000256" key="1">
    <source>
        <dbReference type="ARBA" id="ARBA00004141"/>
    </source>
</evidence>
<protein>
    <recommendedName>
        <fullName evidence="11">Sodium/glucose cotransporter</fullName>
    </recommendedName>
</protein>
<evidence type="ECO:0000313" key="10">
    <source>
        <dbReference type="Proteomes" id="UP001190700"/>
    </source>
</evidence>
<dbReference type="EMBL" id="LGRX02008680">
    <property type="protein sequence ID" value="KAK3273005.1"/>
    <property type="molecule type" value="Genomic_DNA"/>
</dbReference>
<accession>A0AAE0L616</accession>
<keyword evidence="4 8" id="KW-1133">Transmembrane helix</keyword>
<evidence type="ECO:0000256" key="3">
    <source>
        <dbReference type="ARBA" id="ARBA00022692"/>
    </source>
</evidence>
<dbReference type="PANTHER" id="PTHR11819:SF195">
    <property type="entry name" value="SODIUM_GLUCOSE COTRANSPORTER 4"/>
    <property type="match status" value="1"/>
</dbReference>
<reference evidence="9 10" key="1">
    <citation type="journal article" date="2015" name="Genome Biol. Evol.">
        <title>Comparative Genomics of a Bacterivorous Green Alga Reveals Evolutionary Causalities and Consequences of Phago-Mixotrophic Mode of Nutrition.</title>
        <authorList>
            <person name="Burns J.A."/>
            <person name="Paasch A."/>
            <person name="Narechania A."/>
            <person name="Kim E."/>
        </authorList>
    </citation>
    <scope>NUCLEOTIDE SEQUENCE [LARGE SCALE GENOMIC DNA]</scope>
    <source>
        <strain evidence="9 10">PLY_AMNH</strain>
    </source>
</reference>
<dbReference type="GO" id="GO:0005886">
    <property type="term" value="C:plasma membrane"/>
    <property type="evidence" value="ECO:0007669"/>
    <property type="project" value="TreeGrafter"/>
</dbReference>
<feature type="transmembrane region" description="Helical" evidence="8">
    <location>
        <begin position="152"/>
        <end position="177"/>
    </location>
</feature>
<feature type="transmembrane region" description="Helical" evidence="8">
    <location>
        <begin position="112"/>
        <end position="131"/>
    </location>
</feature>
<gene>
    <name evidence="9" type="ORF">CYMTET_18733</name>
</gene>
<evidence type="ECO:0000256" key="4">
    <source>
        <dbReference type="ARBA" id="ARBA00022989"/>
    </source>
</evidence>
<evidence type="ECO:0000256" key="8">
    <source>
        <dbReference type="SAM" id="Phobius"/>
    </source>
</evidence>
<dbReference type="PROSITE" id="PS50283">
    <property type="entry name" value="NA_SOLUT_SYMP_3"/>
    <property type="match status" value="1"/>
</dbReference>
<dbReference type="InterPro" id="IPR038377">
    <property type="entry name" value="Na/Glc_symporter_sf"/>
</dbReference>
<feature type="transmembrane region" description="Helical" evidence="8">
    <location>
        <begin position="505"/>
        <end position="531"/>
    </location>
</feature>
<dbReference type="AlphaFoldDB" id="A0AAE0L616"/>
<feature type="region of interest" description="Disordered" evidence="7">
    <location>
        <begin position="449"/>
        <end position="472"/>
    </location>
</feature>
<dbReference type="GO" id="GO:0005412">
    <property type="term" value="F:D-glucose:sodium symporter activity"/>
    <property type="evidence" value="ECO:0007669"/>
    <property type="project" value="TreeGrafter"/>
</dbReference>
<feature type="transmembrane region" description="Helical" evidence="8">
    <location>
        <begin position="189"/>
        <end position="210"/>
    </location>
</feature>
<feature type="transmembrane region" description="Helical" evidence="8">
    <location>
        <begin position="217"/>
        <end position="240"/>
    </location>
</feature>
<keyword evidence="10" id="KW-1185">Reference proteome</keyword>
<sequence>MSLKTIDCILIGGYVAMIMALGVFSKQLLAWWRSKHRSYFIPLESDDAGVSQRTRDVKPVGDNPNDYFLATRDTSWWAVACSYFASNIGSDAIVGTAGAAATCGLPVALFDWGSALIAFTLLAYLYLPAYYRLGIFTIPEFLQRRYGNGMRTYLACISIFVYTFRIGANLYAGGVVLTTVLGWSKFLSLWFLIACTGAYVVIGGLHAIIVTEVLQTAFLGLSSIIMMLYSLRAVGGWAALLEKLPGFWLVLLQDGDAFEWEPAPYPYRWLSMLLGFPFLTCFFHCADQEMVQRGLASRNLDHARGGAIAAGFLKILPPFIFVFPGMIARVLDTEEGWGELGCGSDYKGTCSSADRAFPLLVNRLLPSGLAGIVVATLLVALMSSLAAVFNSISTVFTLDIYQKIHAPGLRCQLRRSLEYFGIKDVAEDPLMPPAPGGDHQAPQSFEMQHTKYHQSDDESLNSSPSTNEQQERQSGAELVLVGRLAAGASCLGGLLWVPLLEVMPAGLYAVIQSVAAAIGPPVLVIITLGLLPDEWRPRGSSAVVSLACGHAGSLAIVTVRMLQLAKGSWLEEYCNDFILSATFPALCTLVVLTTHICYSRWGKKCIARGDESSLGQDSETRHHDLPSGVAMLEERGTIHICNYIGTIVLWGIVIMLFIYFK</sequence>
<feature type="transmembrane region" description="Helical" evidence="8">
    <location>
        <begin position="267"/>
        <end position="286"/>
    </location>
</feature>
<evidence type="ECO:0000256" key="2">
    <source>
        <dbReference type="ARBA" id="ARBA00006434"/>
    </source>
</evidence>
<keyword evidence="5 8" id="KW-0472">Membrane</keyword>
<feature type="transmembrane region" description="Helical" evidence="8">
    <location>
        <begin position="640"/>
        <end position="660"/>
    </location>
</feature>
<dbReference type="Gene3D" id="1.20.1730.10">
    <property type="entry name" value="Sodium/glucose cotransporter"/>
    <property type="match status" value="1"/>
</dbReference>
<dbReference type="PANTHER" id="PTHR11819">
    <property type="entry name" value="SOLUTE CARRIER FAMILY 5"/>
    <property type="match status" value="1"/>
</dbReference>
<proteinExistence type="inferred from homology"/>
<feature type="transmembrane region" description="Helical" evidence="8">
    <location>
        <begin position="478"/>
        <end position="499"/>
    </location>
</feature>
<evidence type="ECO:0000256" key="5">
    <source>
        <dbReference type="ARBA" id="ARBA00023136"/>
    </source>
</evidence>
<organism evidence="9 10">
    <name type="scientific">Cymbomonas tetramitiformis</name>
    <dbReference type="NCBI Taxonomy" id="36881"/>
    <lineage>
        <taxon>Eukaryota</taxon>
        <taxon>Viridiplantae</taxon>
        <taxon>Chlorophyta</taxon>
        <taxon>Pyramimonadophyceae</taxon>
        <taxon>Pyramimonadales</taxon>
        <taxon>Pyramimonadaceae</taxon>
        <taxon>Cymbomonas</taxon>
    </lineage>
</organism>
<feature type="transmembrane region" description="Helical" evidence="8">
    <location>
        <begin position="543"/>
        <end position="565"/>
    </location>
</feature>
<evidence type="ECO:0000313" key="9">
    <source>
        <dbReference type="EMBL" id="KAK3273005.1"/>
    </source>
</evidence>
<keyword evidence="3 8" id="KW-0812">Transmembrane</keyword>
<evidence type="ECO:0008006" key="11">
    <source>
        <dbReference type="Google" id="ProtNLM"/>
    </source>
</evidence>
<comment type="caution">
    <text evidence="9">The sequence shown here is derived from an EMBL/GenBank/DDBJ whole genome shotgun (WGS) entry which is preliminary data.</text>
</comment>
<comment type="similarity">
    <text evidence="2 6">Belongs to the sodium:solute symporter (SSF) (TC 2.A.21) family.</text>
</comment>
<evidence type="ECO:0000256" key="6">
    <source>
        <dbReference type="RuleBase" id="RU362091"/>
    </source>
</evidence>
<comment type="subcellular location">
    <subcellularLocation>
        <location evidence="1">Membrane</location>
        <topology evidence="1">Multi-pass membrane protein</topology>
    </subcellularLocation>
</comment>
<dbReference type="Proteomes" id="UP001190700">
    <property type="component" value="Unassembled WGS sequence"/>
</dbReference>